<protein>
    <recommendedName>
        <fullName evidence="1">DNA 3'-5' helicase II</fullName>
    </recommendedName>
</protein>
<sequence length="723" mass="83169">MYLNMYNRKKISGRKLMRTVITSKTFERNHLARQVIDFFVEAAKRFNWGEEDAVLYYGFPKFHGYEEYTPCPEILFLSKNHGMLALKIVNEGDSDDLEADLDEIHSLIFTKLFESRVLRSGKRRTKEIRLPLEVFGFDEDDTFGDVILTCAEDIEQTLADMQASFNALNDLEFNECRSIIEGTKALSSYTKRDIDQSDTSSKSYVLAALEEEIKNFDFEQRASAVSIIDGPQRIRGLAGSGKTVVLAMKAAHLHLTEPDKRILFTFYTKSLYDHVKNLITKFYRHYKKVDPNWDNLHIKHAWGGSGIDGVYFSACTSNGIQPMKFSEARARGSNPFDYVCKNALLSQEKIRPIYHYVLMDEAQDMPVHFFRLIYQLTLGQKDFKNIIWGYDELQNIFKVKTRSPKELFGQDVDGTDLVDLDRSSQNLPSYLENDIVLKKCYRNPRDILITAHALGFGLYSKDGQHVQSLEDKEHWQDLGYEAKTDDFSIGAKVVIERPEKNSPLSILNYETKEELIKYKSLGDMTSESQWIASEIEDFCNNGHLKAEDILVISLDDRRAREYFEILTLELSKRGLRSNNVLLNPYNSKRYLEEGKVTLSTIHRAKGNEAPAVFVIGVDALYYDRKSRFARNKIFTAYTRSKAWLRVSGVGSNADAFFAEMHTAIKLSPNLEFYQPDPDTIETIQRDLSDKKKNIKQLREEISSQLDLLNLSEDEKAAFFKGDL</sequence>
<dbReference type="Pfam" id="PF13538">
    <property type="entry name" value="UvrD_C_2"/>
    <property type="match status" value="1"/>
</dbReference>
<dbReference type="InterPro" id="IPR027417">
    <property type="entry name" value="P-loop_NTPase"/>
</dbReference>
<evidence type="ECO:0000313" key="5">
    <source>
        <dbReference type="Proteomes" id="UP000238949"/>
    </source>
</evidence>
<dbReference type="EMBL" id="PVNP01000014">
    <property type="protein sequence ID" value="PRO75183.1"/>
    <property type="molecule type" value="Genomic_DNA"/>
</dbReference>
<evidence type="ECO:0000256" key="2">
    <source>
        <dbReference type="SAM" id="Coils"/>
    </source>
</evidence>
<proteinExistence type="predicted"/>
<dbReference type="InterPro" id="IPR000212">
    <property type="entry name" value="DNA_helicase_UvrD/REP"/>
</dbReference>
<feature type="domain" description="UvrD-like helicase C-terminal" evidence="3">
    <location>
        <begin position="596"/>
        <end position="646"/>
    </location>
</feature>
<organism evidence="4 5">
    <name type="scientific">Alteromonas alba</name>
    <dbReference type="NCBI Taxonomy" id="2079529"/>
    <lineage>
        <taxon>Bacteria</taxon>
        <taxon>Pseudomonadati</taxon>
        <taxon>Pseudomonadota</taxon>
        <taxon>Gammaproteobacteria</taxon>
        <taxon>Alteromonadales</taxon>
        <taxon>Alteromonadaceae</taxon>
        <taxon>Alteromonas/Salinimonas group</taxon>
        <taxon>Alteromonas</taxon>
    </lineage>
</organism>
<evidence type="ECO:0000259" key="3">
    <source>
        <dbReference type="Pfam" id="PF13538"/>
    </source>
</evidence>
<dbReference type="OrthoDB" id="7066673at2"/>
<reference evidence="5" key="1">
    <citation type="journal article" date="2020" name="Int. J. Syst. Evol. Microbiol.">
        <title>Alteromonas alba sp. nov., a marine bacterium isolated from the seawater of the West Pacific Ocean.</title>
        <authorList>
            <person name="Sun C."/>
            <person name="Wu Y.-H."/>
            <person name="Xamxidin M."/>
            <person name="Cheng H."/>
            <person name="Xu X.-W."/>
        </authorList>
    </citation>
    <scope>NUCLEOTIDE SEQUENCE [LARGE SCALE GENOMIC DNA]</scope>
    <source>
        <strain evidence="5">190</strain>
    </source>
</reference>
<dbReference type="SUPFAM" id="SSF52540">
    <property type="entry name" value="P-loop containing nucleoside triphosphate hydrolases"/>
    <property type="match status" value="1"/>
</dbReference>
<keyword evidence="5" id="KW-1185">Reference proteome</keyword>
<dbReference type="GO" id="GO:0005524">
    <property type="term" value="F:ATP binding"/>
    <property type="evidence" value="ECO:0007669"/>
    <property type="project" value="InterPro"/>
</dbReference>
<evidence type="ECO:0000256" key="1">
    <source>
        <dbReference type="ARBA" id="ARBA00034923"/>
    </source>
</evidence>
<feature type="coiled-coil region" evidence="2">
    <location>
        <begin position="680"/>
        <end position="714"/>
    </location>
</feature>
<dbReference type="PANTHER" id="PTHR11070:SF2">
    <property type="entry name" value="ATP-DEPENDENT DNA HELICASE SRS2"/>
    <property type="match status" value="1"/>
</dbReference>
<name>A0A2S9VFF7_9ALTE</name>
<dbReference type="AlphaFoldDB" id="A0A2S9VFF7"/>
<dbReference type="GO" id="GO:0000725">
    <property type="term" value="P:recombinational repair"/>
    <property type="evidence" value="ECO:0007669"/>
    <property type="project" value="TreeGrafter"/>
</dbReference>
<comment type="caution">
    <text evidence="4">The sequence shown here is derived from an EMBL/GenBank/DDBJ whole genome shotgun (WGS) entry which is preliminary data.</text>
</comment>
<gene>
    <name evidence="4" type="ORF">C6Y40_02380</name>
</gene>
<dbReference type="Proteomes" id="UP000238949">
    <property type="component" value="Unassembled WGS sequence"/>
</dbReference>
<keyword evidence="2" id="KW-0175">Coiled coil</keyword>
<dbReference type="PANTHER" id="PTHR11070">
    <property type="entry name" value="UVRD / RECB / PCRA DNA HELICASE FAMILY MEMBER"/>
    <property type="match status" value="1"/>
</dbReference>
<accession>A0A2S9VFF7</accession>
<evidence type="ECO:0000313" key="4">
    <source>
        <dbReference type="EMBL" id="PRO75183.1"/>
    </source>
</evidence>
<dbReference type="InterPro" id="IPR027785">
    <property type="entry name" value="UvrD-like_helicase_C"/>
</dbReference>
<dbReference type="GO" id="GO:0003677">
    <property type="term" value="F:DNA binding"/>
    <property type="evidence" value="ECO:0007669"/>
    <property type="project" value="InterPro"/>
</dbReference>
<dbReference type="GO" id="GO:0043138">
    <property type="term" value="F:3'-5' DNA helicase activity"/>
    <property type="evidence" value="ECO:0007669"/>
    <property type="project" value="TreeGrafter"/>
</dbReference>
<dbReference type="Gene3D" id="3.40.50.300">
    <property type="entry name" value="P-loop containing nucleotide triphosphate hydrolases"/>
    <property type="match status" value="2"/>
</dbReference>